<sequence length="690" mass="80426">SFFLSPPDKYTALKTVLGFPFGSLIGIGLYFAVIDPIELPETTRQLLGAVMSLGLACGYAFSPQVRCITFLLLPTFVGRKGRSYIHAFVISYLIAGPIHNIIMNGREVARSLSCTRELSSNFSKARWELKKKPLGDVMQQFQSEGMYLNKVASKVNESFAPLKKEIRDHSGEKQIKKNTKFVDGVTKNRRGKRLKEIENKNSVQRNAKKSEKAEKDYRKKLELRCEDIWNQGVINCRKKFNGLWSRCLNTIPFIGYMLCLPLKMTFLCQLIRVVPGTVGMSCDAMDVVEPGFGDTYTSSEDAVESMDNSFSVNMQYKLVKSPEDIDYSTAEEVRKGTMHEFDSRELWLDFFMTLIKRFLAFTFILVFISSYKYNKKYLSDFRFDNIYITKYFRHIDARRHARGKSTLLPLKKFEAADLIFPSSKKIMKIEKKKLSSGTFMIVMRSLVATIIIWSANLIYNVLDIIRRSSRIEYKQQGKHHIQIDVHGTGFMGQIVRLFLSGFNSKHEMEMISTNFACLPQPLKLENKYILYVYLLYGLIWTFTLLEAYGLRLKRVVASFFYRKREKRRILYLYNEMLKKRRGFLRHVRHRILKQARKQQLFRKTGIIYSLTQRYPRLSFLKRFVSSKGKCLICEDPEKKDFVRCQTPGCNFGYCKECWIDIKRRCYACMTFIDEEITESDITDDDINDED</sequence>
<dbReference type="AlphaFoldDB" id="A0AA89BYK2"/>
<evidence type="ECO:0000256" key="2">
    <source>
        <dbReference type="ARBA" id="ARBA00022692"/>
    </source>
</evidence>
<dbReference type="InterPro" id="IPR051856">
    <property type="entry name" value="CSR-E3_Ligase_Protein"/>
</dbReference>
<evidence type="ECO:0000313" key="8">
    <source>
        <dbReference type="EMBL" id="KAK3095264.1"/>
    </source>
</evidence>
<dbReference type="GO" id="GO:0016020">
    <property type="term" value="C:membrane"/>
    <property type="evidence" value="ECO:0007669"/>
    <property type="project" value="UniProtKB-SubCell"/>
</dbReference>
<feature type="transmembrane region" description="Helical" evidence="5">
    <location>
        <begin position="441"/>
        <end position="462"/>
    </location>
</feature>
<accession>A0AA89BYK2</accession>
<protein>
    <recommendedName>
        <fullName evidence="10">Dendritic cell-specific transmembrane protein-like domain-containing protein</fullName>
    </recommendedName>
</protein>
<evidence type="ECO:0000256" key="3">
    <source>
        <dbReference type="ARBA" id="ARBA00022989"/>
    </source>
</evidence>
<dbReference type="InterPro" id="IPR012858">
    <property type="entry name" value="DC_STAMP-like"/>
</dbReference>
<feature type="transmembrane region" description="Helical" evidence="5">
    <location>
        <begin position="12"/>
        <end position="34"/>
    </location>
</feature>
<organism evidence="8 9">
    <name type="scientific">Pinctada imbricata</name>
    <name type="common">Atlantic pearl-oyster</name>
    <name type="synonym">Pinctada martensii</name>
    <dbReference type="NCBI Taxonomy" id="66713"/>
    <lineage>
        <taxon>Eukaryota</taxon>
        <taxon>Metazoa</taxon>
        <taxon>Spiralia</taxon>
        <taxon>Lophotrochozoa</taxon>
        <taxon>Mollusca</taxon>
        <taxon>Bivalvia</taxon>
        <taxon>Autobranchia</taxon>
        <taxon>Pteriomorphia</taxon>
        <taxon>Pterioida</taxon>
        <taxon>Pterioidea</taxon>
        <taxon>Pteriidae</taxon>
        <taxon>Pinctada</taxon>
    </lineage>
</organism>
<keyword evidence="9" id="KW-1185">Reference proteome</keyword>
<name>A0AA89BYK2_PINIB</name>
<dbReference type="InterPro" id="IPR058842">
    <property type="entry name" value="DCST1_C"/>
</dbReference>
<keyword evidence="2 5" id="KW-0812">Transmembrane</keyword>
<evidence type="ECO:0000313" key="9">
    <source>
        <dbReference type="Proteomes" id="UP001186944"/>
    </source>
</evidence>
<reference evidence="8" key="1">
    <citation type="submission" date="2019-08" db="EMBL/GenBank/DDBJ databases">
        <title>The improved chromosome-level genome for the pearl oyster Pinctada fucata martensii using PacBio sequencing and Hi-C.</title>
        <authorList>
            <person name="Zheng Z."/>
        </authorList>
    </citation>
    <scope>NUCLEOTIDE SEQUENCE</scope>
    <source>
        <strain evidence="8">ZZ-2019</strain>
        <tissue evidence="8">Adductor muscle</tissue>
    </source>
</reference>
<evidence type="ECO:0000256" key="4">
    <source>
        <dbReference type="ARBA" id="ARBA00023136"/>
    </source>
</evidence>
<feature type="domain" description="E3 ubiquitin-protein ligase DCST1-like C-terminal" evidence="7">
    <location>
        <begin position="629"/>
        <end position="670"/>
    </location>
</feature>
<keyword evidence="4 5" id="KW-0472">Membrane</keyword>
<dbReference type="Proteomes" id="UP001186944">
    <property type="component" value="Unassembled WGS sequence"/>
</dbReference>
<feature type="non-terminal residue" evidence="8">
    <location>
        <position position="1"/>
    </location>
</feature>
<feature type="transmembrane region" description="Helical" evidence="5">
    <location>
        <begin position="46"/>
        <end position="63"/>
    </location>
</feature>
<evidence type="ECO:0000256" key="5">
    <source>
        <dbReference type="SAM" id="Phobius"/>
    </source>
</evidence>
<comment type="caution">
    <text evidence="8">The sequence shown here is derived from an EMBL/GenBank/DDBJ whole genome shotgun (WGS) entry which is preliminary data.</text>
</comment>
<dbReference type="EMBL" id="VSWD01000008">
    <property type="protein sequence ID" value="KAK3095264.1"/>
    <property type="molecule type" value="Genomic_DNA"/>
</dbReference>
<comment type="subcellular location">
    <subcellularLocation>
        <location evidence="1">Membrane</location>
        <topology evidence="1">Multi-pass membrane protein</topology>
    </subcellularLocation>
</comment>
<dbReference type="PANTHER" id="PTHR21041">
    <property type="entry name" value="DENDRITIC CELL-SPECIFIC TRANSMEMBRANE PROTEIN"/>
    <property type="match status" value="1"/>
</dbReference>
<evidence type="ECO:0000259" key="6">
    <source>
        <dbReference type="Pfam" id="PF07782"/>
    </source>
</evidence>
<dbReference type="PANTHER" id="PTHR21041:SF17">
    <property type="entry name" value="E3 UBIQUITIN-PROTEIN LIGASE DCST1"/>
    <property type="match status" value="1"/>
</dbReference>
<gene>
    <name evidence="8" type="ORF">FSP39_012345</name>
</gene>
<keyword evidence="3 5" id="KW-1133">Transmembrane helix</keyword>
<feature type="transmembrane region" description="Helical" evidence="5">
    <location>
        <begin position="528"/>
        <end position="550"/>
    </location>
</feature>
<feature type="domain" description="Dendritic cell-specific transmembrane protein-like" evidence="6">
    <location>
        <begin position="383"/>
        <end position="573"/>
    </location>
</feature>
<dbReference type="Pfam" id="PF07782">
    <property type="entry name" value="DC_STAMP"/>
    <property type="match status" value="1"/>
</dbReference>
<dbReference type="Pfam" id="PF26037">
    <property type="entry name" value="zf-RING_DCST1_C"/>
    <property type="match status" value="1"/>
</dbReference>
<evidence type="ECO:0008006" key="10">
    <source>
        <dbReference type="Google" id="ProtNLM"/>
    </source>
</evidence>
<feature type="transmembrane region" description="Helical" evidence="5">
    <location>
        <begin position="83"/>
        <end position="102"/>
    </location>
</feature>
<evidence type="ECO:0000256" key="1">
    <source>
        <dbReference type="ARBA" id="ARBA00004141"/>
    </source>
</evidence>
<evidence type="ECO:0000259" key="7">
    <source>
        <dbReference type="Pfam" id="PF26037"/>
    </source>
</evidence>
<feature type="transmembrane region" description="Helical" evidence="5">
    <location>
        <begin position="346"/>
        <end position="368"/>
    </location>
</feature>
<proteinExistence type="predicted"/>